<dbReference type="GO" id="GO:1900376">
    <property type="term" value="P:regulation of secondary metabolite biosynthetic process"/>
    <property type="evidence" value="ECO:0007669"/>
    <property type="project" value="TreeGrafter"/>
</dbReference>
<dbReference type="AlphaFoldDB" id="A0A0M9GPC8"/>
<dbReference type="GO" id="GO:0000976">
    <property type="term" value="F:transcription cis-regulatory region binding"/>
    <property type="evidence" value="ECO:0007669"/>
    <property type="project" value="TreeGrafter"/>
</dbReference>
<evidence type="ECO:0000256" key="3">
    <source>
        <dbReference type="ARBA" id="ARBA00022833"/>
    </source>
</evidence>
<dbReference type="Gene3D" id="3.30.1490.190">
    <property type="match status" value="1"/>
</dbReference>
<dbReference type="GO" id="GO:0003700">
    <property type="term" value="F:DNA-binding transcription factor activity"/>
    <property type="evidence" value="ECO:0007669"/>
    <property type="project" value="InterPro"/>
</dbReference>
<dbReference type="PANTHER" id="PTHR33202:SF6">
    <property type="entry name" value="ZINC UPTAKE REGULATION PROTEIN"/>
    <property type="match status" value="1"/>
</dbReference>
<gene>
    <name evidence="8" type="ORF">SU32_02845</name>
</gene>
<dbReference type="GO" id="GO:0045892">
    <property type="term" value="P:negative regulation of DNA-templated transcription"/>
    <property type="evidence" value="ECO:0007669"/>
    <property type="project" value="TreeGrafter"/>
</dbReference>
<protein>
    <submittedName>
        <fullName evidence="8">Fur family transcriptional regulator</fullName>
    </submittedName>
</protein>
<comment type="cofactor">
    <cofactor evidence="7">
        <name>Zn(2+)</name>
        <dbReference type="ChEBI" id="CHEBI:29105"/>
    </cofactor>
    <text evidence="7">Binds 1 zinc ion per subunit.</text>
</comment>
<dbReference type="Pfam" id="PF01475">
    <property type="entry name" value="FUR"/>
    <property type="match status" value="1"/>
</dbReference>
<name>A0A0M9GPC8_9HYPH</name>
<dbReference type="STRING" id="1514904.SU32_02845"/>
<evidence type="ECO:0000256" key="1">
    <source>
        <dbReference type="ARBA" id="ARBA00007957"/>
    </source>
</evidence>
<comment type="similarity">
    <text evidence="1">Belongs to the Fur family.</text>
</comment>
<dbReference type="PANTHER" id="PTHR33202">
    <property type="entry name" value="ZINC UPTAKE REGULATION PROTEIN"/>
    <property type="match status" value="1"/>
</dbReference>
<evidence type="ECO:0000256" key="4">
    <source>
        <dbReference type="ARBA" id="ARBA00023015"/>
    </source>
</evidence>
<keyword evidence="5" id="KW-0238">DNA-binding</keyword>
<evidence type="ECO:0000256" key="6">
    <source>
        <dbReference type="ARBA" id="ARBA00023163"/>
    </source>
</evidence>
<dbReference type="Gene3D" id="1.10.10.10">
    <property type="entry name" value="Winged helix-like DNA-binding domain superfamily/Winged helix DNA-binding domain"/>
    <property type="match status" value="1"/>
</dbReference>
<sequence length="136" mass="14952">MSAHSHTHSDLTKNQSLVMDALSSSEGPLSAYTILDQLRDNGMRAPLQVYRALDKLVEYGLVHRLESLNAFVACRHPNCDSNKTIIFMICEACDKVNEITDAALAKNINKIAASEKFALNKSTVELRGLCPACQTD</sequence>
<dbReference type="RefSeq" id="WP_053997807.1">
    <property type="nucleotide sequence ID" value="NZ_JXMU01000002.1"/>
</dbReference>
<dbReference type="InterPro" id="IPR043135">
    <property type="entry name" value="Fur_C"/>
</dbReference>
<dbReference type="GO" id="GO:0005829">
    <property type="term" value="C:cytosol"/>
    <property type="evidence" value="ECO:0007669"/>
    <property type="project" value="TreeGrafter"/>
</dbReference>
<dbReference type="PATRIC" id="fig|1514904.3.peg.1774"/>
<keyword evidence="2" id="KW-0678">Repressor</keyword>
<keyword evidence="4" id="KW-0805">Transcription regulation</keyword>
<organism evidence="8 9">
    <name type="scientific">Ahrensia marina</name>
    <dbReference type="NCBI Taxonomy" id="1514904"/>
    <lineage>
        <taxon>Bacteria</taxon>
        <taxon>Pseudomonadati</taxon>
        <taxon>Pseudomonadota</taxon>
        <taxon>Alphaproteobacteria</taxon>
        <taxon>Hyphomicrobiales</taxon>
        <taxon>Ahrensiaceae</taxon>
        <taxon>Ahrensia</taxon>
    </lineage>
</organism>
<dbReference type="EMBL" id="JXMU01000002">
    <property type="protein sequence ID" value="KPB02687.1"/>
    <property type="molecule type" value="Genomic_DNA"/>
</dbReference>
<dbReference type="InterPro" id="IPR036390">
    <property type="entry name" value="WH_DNA-bd_sf"/>
</dbReference>
<reference evidence="8 9" key="1">
    <citation type="submission" date="2015-01" db="EMBL/GenBank/DDBJ databases">
        <title>Ahrensia donghaiensis sp. nov., a novel dimethylsulphoniopropionate-cleavage bacterium isolated from seawater and emended descriptions of the genus Ahrensia and Ahrensia kielensis.</title>
        <authorList>
            <person name="Liu J."/>
        </authorList>
    </citation>
    <scope>NUCLEOTIDE SEQUENCE [LARGE SCALE GENOMIC DNA]</scope>
    <source>
        <strain evidence="8 9">LZD062</strain>
    </source>
</reference>
<keyword evidence="9" id="KW-1185">Reference proteome</keyword>
<feature type="binding site" evidence="7">
    <location>
        <position position="90"/>
    </location>
    <ligand>
        <name>Zn(2+)</name>
        <dbReference type="ChEBI" id="CHEBI:29105"/>
    </ligand>
</feature>
<dbReference type="GO" id="GO:0008270">
    <property type="term" value="F:zinc ion binding"/>
    <property type="evidence" value="ECO:0007669"/>
    <property type="project" value="TreeGrafter"/>
</dbReference>
<accession>A0A0M9GPC8</accession>
<feature type="binding site" evidence="7">
    <location>
        <position position="130"/>
    </location>
    <ligand>
        <name>Zn(2+)</name>
        <dbReference type="ChEBI" id="CHEBI:29105"/>
    </ligand>
</feature>
<evidence type="ECO:0000313" key="8">
    <source>
        <dbReference type="EMBL" id="KPB02687.1"/>
    </source>
</evidence>
<keyword evidence="3 7" id="KW-0862">Zinc</keyword>
<comment type="caution">
    <text evidence="8">The sequence shown here is derived from an EMBL/GenBank/DDBJ whole genome shotgun (WGS) entry which is preliminary data.</text>
</comment>
<evidence type="ECO:0000256" key="5">
    <source>
        <dbReference type="ARBA" id="ARBA00023125"/>
    </source>
</evidence>
<keyword evidence="7" id="KW-0479">Metal-binding</keyword>
<keyword evidence="6" id="KW-0804">Transcription</keyword>
<evidence type="ECO:0000256" key="7">
    <source>
        <dbReference type="PIRSR" id="PIRSR602481-1"/>
    </source>
</evidence>
<evidence type="ECO:0000313" key="9">
    <source>
        <dbReference type="Proteomes" id="UP000038011"/>
    </source>
</evidence>
<dbReference type="OrthoDB" id="9801127at2"/>
<dbReference type="SUPFAM" id="SSF46785">
    <property type="entry name" value="Winged helix' DNA-binding domain"/>
    <property type="match status" value="1"/>
</dbReference>
<dbReference type="InterPro" id="IPR002481">
    <property type="entry name" value="FUR"/>
</dbReference>
<feature type="binding site" evidence="7">
    <location>
        <position position="133"/>
    </location>
    <ligand>
        <name>Zn(2+)</name>
        <dbReference type="ChEBI" id="CHEBI:29105"/>
    </ligand>
</feature>
<feature type="binding site" evidence="7">
    <location>
        <position position="93"/>
    </location>
    <ligand>
        <name>Zn(2+)</name>
        <dbReference type="ChEBI" id="CHEBI:29105"/>
    </ligand>
</feature>
<evidence type="ECO:0000256" key="2">
    <source>
        <dbReference type="ARBA" id="ARBA00022491"/>
    </source>
</evidence>
<proteinExistence type="inferred from homology"/>
<dbReference type="InterPro" id="IPR036388">
    <property type="entry name" value="WH-like_DNA-bd_sf"/>
</dbReference>
<dbReference type="Proteomes" id="UP000038011">
    <property type="component" value="Unassembled WGS sequence"/>
</dbReference>